<name>A0A0M6Y0Q5_9HYPH</name>
<dbReference type="Proteomes" id="UP000048926">
    <property type="component" value="Unassembled WGS sequence"/>
</dbReference>
<evidence type="ECO:0000256" key="1">
    <source>
        <dbReference type="SAM" id="Phobius"/>
    </source>
</evidence>
<dbReference type="AlphaFoldDB" id="A0A0M6Y0Q5"/>
<feature type="transmembrane region" description="Helical" evidence="1">
    <location>
        <begin position="6"/>
        <end position="26"/>
    </location>
</feature>
<dbReference type="RefSeq" id="WP_055655914.1">
    <property type="nucleotide sequence ID" value="NZ_CXST01000001.1"/>
</dbReference>
<dbReference type="KEGG" id="lagg:B0E33_19340"/>
<feature type="transmembrane region" description="Helical" evidence="1">
    <location>
        <begin position="38"/>
        <end position="55"/>
    </location>
</feature>
<keyword evidence="1" id="KW-0812">Transmembrane</keyword>
<gene>
    <name evidence="2" type="ORF">LAL4801_02126</name>
</gene>
<dbReference type="EMBL" id="CXST01000001">
    <property type="protein sequence ID" value="CTQ43686.1"/>
    <property type="molecule type" value="Genomic_DNA"/>
</dbReference>
<keyword evidence="1" id="KW-1133">Transmembrane helix</keyword>
<protein>
    <submittedName>
        <fullName evidence="2">Uncharacterized protein</fullName>
    </submittedName>
</protein>
<keyword evidence="3" id="KW-1185">Reference proteome</keyword>
<reference evidence="3" key="1">
    <citation type="submission" date="2015-07" db="EMBL/GenBank/DDBJ databases">
        <authorList>
            <person name="Rodrigo-Torres Lidia"/>
            <person name="Arahal R.David."/>
        </authorList>
    </citation>
    <scope>NUCLEOTIDE SEQUENCE [LARGE SCALE GENOMIC DNA]</scope>
    <source>
        <strain evidence="3">CECT 4801</strain>
    </source>
</reference>
<organism evidence="2 3">
    <name type="scientific">Roseibium aggregatum</name>
    <dbReference type="NCBI Taxonomy" id="187304"/>
    <lineage>
        <taxon>Bacteria</taxon>
        <taxon>Pseudomonadati</taxon>
        <taxon>Pseudomonadota</taxon>
        <taxon>Alphaproteobacteria</taxon>
        <taxon>Hyphomicrobiales</taxon>
        <taxon>Stappiaceae</taxon>
        <taxon>Roseibium</taxon>
    </lineage>
</organism>
<sequence>MSASSAPKEVLVLRLLLAVPVLNLFLKEALYGAEDAKYWFIANLAMIWAVSIYAFGYPAIILPALTMVPMAFLWILDVCR</sequence>
<evidence type="ECO:0000313" key="2">
    <source>
        <dbReference type="EMBL" id="CTQ43686.1"/>
    </source>
</evidence>
<proteinExistence type="predicted"/>
<keyword evidence="1" id="KW-0472">Membrane</keyword>
<accession>A0A0M6Y0Q5</accession>
<evidence type="ECO:0000313" key="3">
    <source>
        <dbReference type="Proteomes" id="UP000048926"/>
    </source>
</evidence>
<dbReference type="OrthoDB" id="8479738at2"/>